<evidence type="ECO:0000313" key="2">
    <source>
        <dbReference type="Proteomes" id="UP000660745"/>
    </source>
</evidence>
<name>A0A918A9G9_9ACTN</name>
<accession>A0A918A9G9</accession>
<comment type="caution">
    <text evidence="1">The sequence shown here is derived from an EMBL/GenBank/DDBJ whole genome shotgun (WGS) entry which is preliminary data.</text>
</comment>
<sequence>MEGAGYGADCVSSWLAVWQCNLSYAQDPGQGEARRIWARVAFAAIDGAERAGYPTWQADASRFNLRALLIADLGPDDDPLWDPDRLASDVLAVLPLSLEQAAEWAADWRTRSRDEILALRTCKNSLSPMKVVADQMAEGPVRARIDRWLKLWPELP</sequence>
<reference evidence="1" key="2">
    <citation type="submission" date="2020-09" db="EMBL/GenBank/DDBJ databases">
        <authorList>
            <person name="Sun Q."/>
            <person name="Zhou Y."/>
        </authorList>
    </citation>
    <scope>NUCLEOTIDE SEQUENCE</scope>
    <source>
        <strain evidence="1">CGMCC 4.7430</strain>
    </source>
</reference>
<protein>
    <submittedName>
        <fullName evidence="1">Uncharacterized protein</fullName>
    </submittedName>
</protein>
<organism evidence="1 2">
    <name type="scientific">Nonomuraea glycinis</name>
    <dbReference type="NCBI Taxonomy" id="2047744"/>
    <lineage>
        <taxon>Bacteria</taxon>
        <taxon>Bacillati</taxon>
        <taxon>Actinomycetota</taxon>
        <taxon>Actinomycetes</taxon>
        <taxon>Streptosporangiales</taxon>
        <taxon>Streptosporangiaceae</taxon>
        <taxon>Nonomuraea</taxon>
    </lineage>
</organism>
<gene>
    <name evidence="1" type="ORF">GCM10012278_47620</name>
</gene>
<proteinExistence type="predicted"/>
<evidence type="ECO:0000313" key="1">
    <source>
        <dbReference type="EMBL" id="GGP09944.1"/>
    </source>
</evidence>
<dbReference type="AlphaFoldDB" id="A0A918A9G9"/>
<dbReference type="Proteomes" id="UP000660745">
    <property type="component" value="Unassembled WGS sequence"/>
</dbReference>
<reference evidence="1" key="1">
    <citation type="journal article" date="2014" name="Int. J. Syst. Evol. Microbiol.">
        <title>Complete genome sequence of Corynebacterium casei LMG S-19264T (=DSM 44701T), isolated from a smear-ripened cheese.</title>
        <authorList>
            <consortium name="US DOE Joint Genome Institute (JGI-PGF)"/>
            <person name="Walter F."/>
            <person name="Albersmeier A."/>
            <person name="Kalinowski J."/>
            <person name="Ruckert C."/>
        </authorList>
    </citation>
    <scope>NUCLEOTIDE SEQUENCE</scope>
    <source>
        <strain evidence="1">CGMCC 4.7430</strain>
    </source>
</reference>
<dbReference type="EMBL" id="BMNK01000008">
    <property type="protein sequence ID" value="GGP09944.1"/>
    <property type="molecule type" value="Genomic_DNA"/>
</dbReference>
<keyword evidence="2" id="KW-1185">Reference proteome</keyword>